<evidence type="ECO:0000313" key="3">
    <source>
        <dbReference type="Proteomes" id="UP001347796"/>
    </source>
</evidence>
<evidence type="ECO:0000259" key="1">
    <source>
        <dbReference type="Pfam" id="PF26138"/>
    </source>
</evidence>
<name>A0AAN8JPR4_PATCE</name>
<sequence>MKLGRLEDSEWHKNFRMSKQDFQKLANELQPFIAQNTLSPNYTALSVEKKLAIILYTLNDIVSFAMTANSFGVSFSTIIVQVCRAITFELSKVYLKLPRNVHEMQAKTTALEVKFGMTQAFGCVDGKHIAIKHPVKNPQDYFCYKNFFSLSMFKLFVTVQDYLWTWIAGGQVVYMVARICQSQHKPKAKK</sequence>
<keyword evidence="3" id="KW-1185">Reference proteome</keyword>
<organism evidence="2 3">
    <name type="scientific">Patella caerulea</name>
    <name type="common">Rayed Mediterranean limpet</name>
    <dbReference type="NCBI Taxonomy" id="87958"/>
    <lineage>
        <taxon>Eukaryota</taxon>
        <taxon>Metazoa</taxon>
        <taxon>Spiralia</taxon>
        <taxon>Lophotrochozoa</taxon>
        <taxon>Mollusca</taxon>
        <taxon>Gastropoda</taxon>
        <taxon>Patellogastropoda</taxon>
        <taxon>Patelloidea</taxon>
        <taxon>Patellidae</taxon>
        <taxon>Patella</taxon>
    </lineage>
</organism>
<reference evidence="2 3" key="1">
    <citation type="submission" date="2024-01" db="EMBL/GenBank/DDBJ databases">
        <title>The genome of the rayed Mediterranean limpet Patella caerulea (Linnaeus, 1758).</title>
        <authorList>
            <person name="Anh-Thu Weber A."/>
            <person name="Halstead-Nussloch G."/>
        </authorList>
    </citation>
    <scope>NUCLEOTIDE SEQUENCE [LARGE SCALE GENOMIC DNA]</scope>
    <source>
        <strain evidence="2">AATW-2023a</strain>
        <tissue evidence="2">Whole specimen</tissue>
    </source>
</reference>
<comment type="caution">
    <text evidence="2">The sequence shown here is derived from an EMBL/GenBank/DDBJ whole genome shotgun (WGS) entry which is preliminary data.</text>
</comment>
<dbReference type="EMBL" id="JAZGQO010000008">
    <property type="protein sequence ID" value="KAK6179874.1"/>
    <property type="molecule type" value="Genomic_DNA"/>
</dbReference>
<accession>A0AAN8JPR4</accession>
<dbReference type="Pfam" id="PF26138">
    <property type="entry name" value="DUF8040"/>
    <property type="match status" value="1"/>
</dbReference>
<dbReference type="InterPro" id="IPR058353">
    <property type="entry name" value="DUF8040"/>
</dbReference>
<feature type="domain" description="DUF8040" evidence="1">
    <location>
        <begin position="9"/>
        <end position="82"/>
    </location>
</feature>
<gene>
    <name evidence="2" type="ORF">SNE40_012129</name>
</gene>
<dbReference type="AlphaFoldDB" id="A0AAN8JPR4"/>
<proteinExistence type="predicted"/>
<evidence type="ECO:0000313" key="2">
    <source>
        <dbReference type="EMBL" id="KAK6179874.1"/>
    </source>
</evidence>
<protein>
    <recommendedName>
        <fullName evidence="1">DUF8040 domain-containing protein</fullName>
    </recommendedName>
</protein>
<dbReference type="Proteomes" id="UP001347796">
    <property type="component" value="Unassembled WGS sequence"/>
</dbReference>